<evidence type="ECO:0000313" key="1">
    <source>
        <dbReference type="EMBL" id="ORE11511.1"/>
    </source>
</evidence>
<dbReference type="AlphaFoldDB" id="A0A1X0RHV5"/>
<protein>
    <submittedName>
        <fullName evidence="1">Uncharacterized protein</fullName>
    </submittedName>
</protein>
<organism evidence="1">
    <name type="scientific">Rhizopus microsporus var. microsporus</name>
    <dbReference type="NCBI Taxonomy" id="86635"/>
    <lineage>
        <taxon>Eukaryota</taxon>
        <taxon>Fungi</taxon>
        <taxon>Fungi incertae sedis</taxon>
        <taxon>Mucoromycota</taxon>
        <taxon>Mucoromycotina</taxon>
        <taxon>Mucoromycetes</taxon>
        <taxon>Mucorales</taxon>
        <taxon>Mucorineae</taxon>
        <taxon>Rhizopodaceae</taxon>
        <taxon>Rhizopus</taxon>
    </lineage>
</organism>
<sequence length="57" mass="6608">MISRNFAQVQKSLQVCLTLPIKVIFTNINDSFRHPANYSQMKVKDLFIYDTTSDTPQ</sequence>
<reference evidence="1" key="1">
    <citation type="journal article" date="2016" name="Proc. Natl. Acad. Sci. U.S.A.">
        <title>Lipid metabolic changes in an early divergent fungus govern the establishment of a mutualistic symbiosis with endobacteria.</title>
        <authorList>
            <person name="Lastovetsky O.A."/>
            <person name="Gaspar M.L."/>
            <person name="Mondo S.J."/>
            <person name="LaButti K.M."/>
            <person name="Sandor L."/>
            <person name="Grigoriev I.V."/>
            <person name="Henry S.A."/>
            <person name="Pawlowska T.E."/>
        </authorList>
    </citation>
    <scope>NUCLEOTIDE SEQUENCE [LARGE SCALE GENOMIC DNA]</scope>
    <source>
        <strain evidence="1">ATCC 52814</strain>
    </source>
</reference>
<gene>
    <name evidence="1" type="ORF">BCV72DRAFT_219646</name>
</gene>
<dbReference type="EMBL" id="KV921856">
    <property type="protein sequence ID" value="ORE11511.1"/>
    <property type="molecule type" value="Genomic_DNA"/>
</dbReference>
<name>A0A1X0RHV5_RHIZD</name>
<dbReference type="Proteomes" id="UP000242414">
    <property type="component" value="Unassembled WGS sequence"/>
</dbReference>
<accession>A0A1X0RHV5</accession>
<proteinExistence type="predicted"/>
<dbReference type="VEuPathDB" id="FungiDB:BCV72DRAFT_219646"/>